<feature type="transmembrane region" description="Helical" evidence="7">
    <location>
        <begin position="100"/>
        <end position="122"/>
    </location>
</feature>
<feature type="transmembrane region" description="Helical" evidence="7">
    <location>
        <begin position="134"/>
        <end position="157"/>
    </location>
</feature>
<evidence type="ECO:0000256" key="7">
    <source>
        <dbReference type="SAM" id="Phobius"/>
    </source>
</evidence>
<organism evidence="9 10">
    <name type="scientific">Pseudonocardia eucalypti</name>
    <dbReference type="NCBI Taxonomy" id="648755"/>
    <lineage>
        <taxon>Bacteria</taxon>
        <taxon>Bacillati</taxon>
        <taxon>Actinomycetota</taxon>
        <taxon>Actinomycetes</taxon>
        <taxon>Pseudonocardiales</taxon>
        <taxon>Pseudonocardiaceae</taxon>
        <taxon>Pseudonocardia</taxon>
    </lineage>
</organism>
<feature type="transmembrane region" description="Helical" evidence="7">
    <location>
        <begin position="350"/>
        <end position="369"/>
    </location>
</feature>
<dbReference type="PIRSF" id="PIRSF006060">
    <property type="entry name" value="AA_transporter"/>
    <property type="match status" value="1"/>
</dbReference>
<dbReference type="Gene3D" id="1.20.1740.10">
    <property type="entry name" value="Amino acid/polyamine transporter I"/>
    <property type="match status" value="1"/>
</dbReference>
<accession>A0ABP9PL91</accession>
<dbReference type="Pfam" id="PF00324">
    <property type="entry name" value="AA_permease"/>
    <property type="match status" value="1"/>
</dbReference>
<keyword evidence="2" id="KW-0813">Transport</keyword>
<evidence type="ECO:0000256" key="1">
    <source>
        <dbReference type="ARBA" id="ARBA00004141"/>
    </source>
</evidence>
<feature type="transmembrane region" description="Helical" evidence="7">
    <location>
        <begin position="212"/>
        <end position="232"/>
    </location>
</feature>
<feature type="transmembrane region" description="Helical" evidence="7">
    <location>
        <begin position="169"/>
        <end position="192"/>
    </location>
</feature>
<evidence type="ECO:0000256" key="3">
    <source>
        <dbReference type="ARBA" id="ARBA00022692"/>
    </source>
</evidence>
<sequence>MSTEGRHVEGEGAGSADTATAQGLSQGLRQRHVRMIALGGIIGASLFIGSGSVINTVGPAAVLSYALGGLLVVLVMRMLGEMANASPKLGSFMEYARESLGGWAGFTVGWLYWYFWVGVVAFEAVAGPKILSHWFPAIPAWAMSLVLMLLLTITNLVSVRSFGETEFWLASVKVATITVFLVIGTLFALGLWPGATFSVPNIAQDGFLAHGWATVIQGVVIVIFSYFGAEIVTIAAAESQEPGKAIRKATATVAWRVVLFYVGSIALLVMITPWRDVPHDGTTSPFAAAFTRFGLPAAETIVNLVVLTAVLSVLNSGLYTASRMLFALNRHGWAPGWVRDTNRRGVPWKAILLSAAGGYVAVIMNYVAPKQIFDFIMNSSGAVALFVYAIIAGSQLRMRRRLERDNPEALTLRMWGYPWLSWLTLAGTLFVVASMAFVESARSQLWLTLISVAVVLIAYLLVRRRVPATSEPH</sequence>
<feature type="transmembrane region" description="Helical" evidence="7">
    <location>
        <begin position="35"/>
        <end position="54"/>
    </location>
</feature>
<feature type="transmembrane region" description="Helical" evidence="7">
    <location>
        <begin position="253"/>
        <end position="274"/>
    </location>
</feature>
<feature type="transmembrane region" description="Helical" evidence="7">
    <location>
        <begin position="301"/>
        <end position="321"/>
    </location>
</feature>
<evidence type="ECO:0000313" key="9">
    <source>
        <dbReference type="EMBL" id="GAA5147252.1"/>
    </source>
</evidence>
<keyword evidence="10" id="KW-1185">Reference proteome</keyword>
<protein>
    <submittedName>
        <fullName evidence="9">Amino acid permease</fullName>
    </submittedName>
</protein>
<dbReference type="PANTHER" id="PTHR43495:SF5">
    <property type="entry name" value="GAMMA-AMINOBUTYRIC ACID PERMEASE"/>
    <property type="match status" value="1"/>
</dbReference>
<feature type="domain" description="Amino acid permease/ SLC12A" evidence="8">
    <location>
        <begin position="32"/>
        <end position="464"/>
    </location>
</feature>
<keyword evidence="6 7" id="KW-0472">Membrane</keyword>
<proteinExistence type="predicted"/>
<evidence type="ECO:0000256" key="6">
    <source>
        <dbReference type="ARBA" id="ARBA00023136"/>
    </source>
</evidence>
<dbReference type="RefSeq" id="WP_185059005.1">
    <property type="nucleotide sequence ID" value="NZ_BAABJP010000001.1"/>
</dbReference>
<feature type="transmembrane region" description="Helical" evidence="7">
    <location>
        <begin position="417"/>
        <end position="438"/>
    </location>
</feature>
<feature type="transmembrane region" description="Helical" evidence="7">
    <location>
        <begin position="60"/>
        <end position="79"/>
    </location>
</feature>
<evidence type="ECO:0000256" key="4">
    <source>
        <dbReference type="ARBA" id="ARBA00022970"/>
    </source>
</evidence>
<evidence type="ECO:0000313" key="10">
    <source>
        <dbReference type="Proteomes" id="UP001428817"/>
    </source>
</evidence>
<keyword evidence="5 7" id="KW-1133">Transmembrane helix</keyword>
<evidence type="ECO:0000256" key="2">
    <source>
        <dbReference type="ARBA" id="ARBA00022448"/>
    </source>
</evidence>
<name>A0ABP9PL91_9PSEU</name>
<evidence type="ECO:0000259" key="8">
    <source>
        <dbReference type="Pfam" id="PF00324"/>
    </source>
</evidence>
<dbReference type="PANTHER" id="PTHR43495">
    <property type="entry name" value="GABA PERMEASE"/>
    <property type="match status" value="1"/>
</dbReference>
<dbReference type="Proteomes" id="UP001428817">
    <property type="component" value="Unassembled WGS sequence"/>
</dbReference>
<evidence type="ECO:0000256" key="5">
    <source>
        <dbReference type="ARBA" id="ARBA00022989"/>
    </source>
</evidence>
<gene>
    <name evidence="9" type="ORF">GCM10023321_07990</name>
</gene>
<dbReference type="InterPro" id="IPR004841">
    <property type="entry name" value="AA-permease/SLC12A_dom"/>
</dbReference>
<comment type="caution">
    <text evidence="9">The sequence shown here is derived from an EMBL/GenBank/DDBJ whole genome shotgun (WGS) entry which is preliminary data.</text>
</comment>
<keyword evidence="4" id="KW-0029">Amino-acid transport</keyword>
<feature type="transmembrane region" description="Helical" evidence="7">
    <location>
        <begin position="375"/>
        <end position="396"/>
    </location>
</feature>
<keyword evidence="3 7" id="KW-0812">Transmembrane</keyword>
<feature type="transmembrane region" description="Helical" evidence="7">
    <location>
        <begin position="444"/>
        <end position="462"/>
    </location>
</feature>
<comment type="subcellular location">
    <subcellularLocation>
        <location evidence="1">Membrane</location>
        <topology evidence="1">Multi-pass membrane protein</topology>
    </subcellularLocation>
</comment>
<reference evidence="10" key="1">
    <citation type="journal article" date="2019" name="Int. J. Syst. Evol. Microbiol.">
        <title>The Global Catalogue of Microorganisms (GCM) 10K type strain sequencing project: providing services to taxonomists for standard genome sequencing and annotation.</title>
        <authorList>
            <consortium name="The Broad Institute Genomics Platform"/>
            <consortium name="The Broad Institute Genome Sequencing Center for Infectious Disease"/>
            <person name="Wu L."/>
            <person name="Ma J."/>
        </authorList>
    </citation>
    <scope>NUCLEOTIDE SEQUENCE [LARGE SCALE GENOMIC DNA]</scope>
    <source>
        <strain evidence="10">JCM 18303</strain>
    </source>
</reference>
<dbReference type="EMBL" id="BAABJP010000001">
    <property type="protein sequence ID" value="GAA5147252.1"/>
    <property type="molecule type" value="Genomic_DNA"/>
</dbReference>